<organism evidence="3">
    <name type="scientific">Helicotheca tamesis</name>
    <dbReference type="NCBI Taxonomy" id="374047"/>
    <lineage>
        <taxon>Eukaryota</taxon>
        <taxon>Sar</taxon>
        <taxon>Stramenopiles</taxon>
        <taxon>Ochrophyta</taxon>
        <taxon>Bacillariophyta</taxon>
        <taxon>Mediophyceae</taxon>
        <taxon>Lithodesmiophycidae</taxon>
        <taxon>Lithodesmiales</taxon>
        <taxon>Lithodesmiaceae</taxon>
        <taxon>Helicotheca</taxon>
    </lineage>
</organism>
<protein>
    <submittedName>
        <fullName evidence="3">Uncharacterized protein</fullName>
    </submittedName>
</protein>
<reference evidence="3" key="1">
    <citation type="submission" date="2021-01" db="EMBL/GenBank/DDBJ databases">
        <authorList>
            <person name="Corre E."/>
            <person name="Pelletier E."/>
            <person name="Niang G."/>
            <person name="Scheremetjew M."/>
            <person name="Finn R."/>
            <person name="Kale V."/>
            <person name="Holt S."/>
            <person name="Cochrane G."/>
            <person name="Meng A."/>
            <person name="Brown T."/>
            <person name="Cohen L."/>
        </authorList>
    </citation>
    <scope>NUCLEOTIDE SEQUENCE</scope>
    <source>
        <strain evidence="3">CCMP826</strain>
    </source>
</reference>
<evidence type="ECO:0000313" key="3">
    <source>
        <dbReference type="EMBL" id="CAD9515052.1"/>
    </source>
</evidence>
<gene>
    <name evidence="3" type="ORF">HTAM1171_LOCUS11162</name>
</gene>
<sequence>MKFSSLACAALVATSSNAFYVQAFGVTGGVVASRGKIIRPMPTKTVWGSSRILPNHHHHIILKAKEEGDEEEEEKEVENPYADPNYPELEFVNYDDPDYVVDQGEIFQENEDDTLEQIEAMREERRRRNDEFQFETYHSKILKNGEQEYRGEWTVYRTSTFLNGMSAEEQLDANGMPRLVKSKSVLRTVSSGKKIQVETDSDWRVDGERIEHLERMATEEEVQGLLIGEEAEYNDDLATLAQLQSDKEYQSKLILECSYRPSLMSSFDFRGVQGNMICGNSYTVCDAVPLPLKVDNGVSKEDDDEEHDGPFAEMRTEIGIQDDSGKRFRIKFDYRIPGFGPDDDVSEIEKFSLEESNGSELPPLMLSSFTVCREALDRWPISTSPVTSDEEEEDESKQSKIDYELFGPPGAAGGLYDPPPVGSDSQASQYMLIDLEGGATILFPYKLDQDPNAHDGKAKSWVTSLDWSSGKMRYQVDRKVLAHKKLKGLKTLELSEVQASDADVYRPRDGGTDMRQ</sequence>
<dbReference type="AlphaFoldDB" id="A0A7S2IC14"/>
<dbReference type="EMBL" id="HBGV01018057">
    <property type="protein sequence ID" value="CAD9515052.1"/>
    <property type="molecule type" value="Transcribed_RNA"/>
</dbReference>
<evidence type="ECO:0000256" key="2">
    <source>
        <dbReference type="SAM" id="SignalP"/>
    </source>
</evidence>
<proteinExistence type="predicted"/>
<feature type="signal peptide" evidence="2">
    <location>
        <begin position="1"/>
        <end position="23"/>
    </location>
</feature>
<accession>A0A7S2IC14</accession>
<evidence type="ECO:0000256" key="1">
    <source>
        <dbReference type="SAM" id="MobiDB-lite"/>
    </source>
</evidence>
<feature type="compositionally biased region" description="Acidic residues" evidence="1">
    <location>
        <begin position="67"/>
        <end position="76"/>
    </location>
</feature>
<name>A0A7S2IC14_9STRA</name>
<keyword evidence="2" id="KW-0732">Signal</keyword>
<feature type="region of interest" description="Disordered" evidence="1">
    <location>
        <begin position="64"/>
        <end position="87"/>
    </location>
</feature>
<feature type="chain" id="PRO_5030842577" evidence="2">
    <location>
        <begin position="24"/>
        <end position="516"/>
    </location>
</feature>